<sequence length="795" mass="87939">MALPVAEWQGRTTRLWAALDPALRERLSAASLHDAVRLGCDLLRTEEEAALVQLCHRAPTDKKPKAASWYREQGNQEFRQGRYQAALRLYSKAASHELPGSPEVSLCFANRSAALFHLGHFEVCLEDIARAESHGYPDRLLPKVLLRKAECLLCLGRLQDAQDTLGVLESKTALDGLMTTHLTRLKKLSQLKIKLGEKEKCPESAGEGRGGIQGKSEIWKENSFISGASSSLSLSFDAQRGRHLVASQDIVPGQSLVKEEAFVSVLCPWESFPLQDGDTAWDTRATNADLYCHRCLRQLQASVPCQGCSYAKYCSQDCADMAWQQYHKTECSLGALLLTLGVFCHVALRTVLLAGFAEVSRLVGWSHRGDKDLQNAEARCKPLSEAPDAGAGSRGVPGCDSNGRYQSSYQALFHLLPHTEQHSPEHKFLCTLSVVAVCKQLQAAGLEAAVLSQESPQQWSKPKICEKTSAELSPELKTMAEAMLRHMLQLQCNAQAITVMQELGPGDGAVVNKKPVRLATAFFPVLSLLNHSCCPNTSVSFSGTAATVRASQSIPSGQEVLHCYGPHQRRMRVAERQQLLSQYFFECHCWACLEELESGVKSVVSIRNSFCCPKCQAQMQGEEDTLRCSNEACAISASREHLSGRLQDLQQQIKKALDLLRVEKADQAIKMLLKCQMDAENFLSPEHWLMGEMEDHLAQVYATLGKWQEAARHLKKSIEIVEMHHGPSSVETGHELFKLAQILFNGFAVSEALSTIQRAEGILSVHFGPQSAQIQELQEMKACLSELPRNILQRT</sequence>
<dbReference type="GO" id="GO:0008168">
    <property type="term" value="F:methyltransferase activity"/>
    <property type="evidence" value="ECO:0007669"/>
    <property type="project" value="UniProtKB-KW"/>
</dbReference>
<evidence type="ECO:0000256" key="2">
    <source>
        <dbReference type="ARBA" id="ARBA00004496"/>
    </source>
</evidence>
<dbReference type="SUPFAM" id="SSF82199">
    <property type="entry name" value="SET domain"/>
    <property type="match status" value="1"/>
</dbReference>
<dbReference type="GO" id="GO:0005737">
    <property type="term" value="C:cytoplasm"/>
    <property type="evidence" value="ECO:0007669"/>
    <property type="project" value="UniProtKB-SubCell"/>
</dbReference>
<name>A0A7L3ED52_9PASS</name>
<gene>
    <name evidence="19" type="primary">Smyd4</name>
    <name evidence="19" type="ORF">CHAFRE_R02540</name>
</gene>
<dbReference type="GO" id="GO:0007507">
    <property type="term" value="P:heart development"/>
    <property type="evidence" value="ECO:0007669"/>
    <property type="project" value="TreeGrafter"/>
</dbReference>
<evidence type="ECO:0000256" key="1">
    <source>
        <dbReference type="ARBA" id="ARBA00004123"/>
    </source>
</evidence>
<keyword evidence="6" id="KW-0949">S-adenosyl-L-methionine</keyword>
<dbReference type="SUPFAM" id="SSF144232">
    <property type="entry name" value="HIT/MYND zinc finger-like"/>
    <property type="match status" value="1"/>
</dbReference>
<evidence type="ECO:0000256" key="12">
    <source>
        <dbReference type="ARBA" id="ARBA00093423"/>
    </source>
</evidence>
<keyword evidence="5" id="KW-0808">Transferase</keyword>
<keyword evidence="4" id="KW-0489">Methyltransferase</keyword>
<keyword evidence="8 15" id="KW-0863">Zinc-finger</keyword>
<evidence type="ECO:0000313" key="20">
    <source>
        <dbReference type="Proteomes" id="UP000563107"/>
    </source>
</evidence>
<keyword evidence="10" id="KW-0539">Nucleus</keyword>
<evidence type="ECO:0000256" key="10">
    <source>
        <dbReference type="ARBA" id="ARBA00023242"/>
    </source>
</evidence>
<dbReference type="Gene3D" id="6.10.140.2220">
    <property type="match status" value="1"/>
</dbReference>
<dbReference type="Gene3D" id="1.25.40.10">
    <property type="entry name" value="Tetratricopeptide repeat domain"/>
    <property type="match status" value="2"/>
</dbReference>
<evidence type="ECO:0000256" key="6">
    <source>
        <dbReference type="ARBA" id="ARBA00022691"/>
    </source>
</evidence>
<feature type="domain" description="MYND-type" evidence="18">
    <location>
        <begin position="292"/>
        <end position="331"/>
    </location>
</feature>
<dbReference type="GO" id="GO:0005634">
    <property type="term" value="C:nucleus"/>
    <property type="evidence" value="ECO:0007669"/>
    <property type="project" value="UniProtKB-SubCell"/>
</dbReference>
<keyword evidence="16" id="KW-0175">Coiled coil</keyword>
<proteinExistence type="predicted"/>
<evidence type="ECO:0000256" key="3">
    <source>
        <dbReference type="ARBA" id="ARBA00022490"/>
    </source>
</evidence>
<dbReference type="InterPro" id="IPR011990">
    <property type="entry name" value="TPR-like_helical_dom_sf"/>
</dbReference>
<evidence type="ECO:0000256" key="8">
    <source>
        <dbReference type="ARBA" id="ARBA00022771"/>
    </source>
</evidence>
<feature type="non-terminal residue" evidence="19">
    <location>
        <position position="1"/>
    </location>
</feature>
<reference evidence="19 20" key="1">
    <citation type="submission" date="2019-09" db="EMBL/GenBank/DDBJ databases">
        <title>Bird 10,000 Genomes (B10K) Project - Family phase.</title>
        <authorList>
            <person name="Zhang G."/>
        </authorList>
    </citation>
    <scope>NUCLEOTIDE SEQUENCE [LARGE SCALE GENOMIC DNA]</scope>
    <source>
        <strain evidence="19">B10K-DU-012-41</strain>
    </source>
</reference>
<evidence type="ECO:0000313" key="19">
    <source>
        <dbReference type="EMBL" id="NXT66584.1"/>
    </source>
</evidence>
<keyword evidence="20" id="KW-1185">Reference proteome</keyword>
<dbReference type="PROSITE" id="PS01360">
    <property type="entry name" value="ZF_MYND_1"/>
    <property type="match status" value="1"/>
</dbReference>
<evidence type="ECO:0000256" key="4">
    <source>
        <dbReference type="ARBA" id="ARBA00022603"/>
    </source>
</evidence>
<dbReference type="EMBL" id="VZTR01017733">
    <property type="protein sequence ID" value="NXT66584.1"/>
    <property type="molecule type" value="Genomic_DNA"/>
</dbReference>
<evidence type="ECO:0000256" key="5">
    <source>
        <dbReference type="ARBA" id="ARBA00022679"/>
    </source>
</evidence>
<dbReference type="PROSITE" id="PS50280">
    <property type="entry name" value="SET"/>
    <property type="match status" value="1"/>
</dbReference>
<dbReference type="Pfam" id="PF01753">
    <property type="entry name" value="zf-MYND"/>
    <property type="match status" value="1"/>
</dbReference>
<comment type="caution">
    <text evidence="19">The sequence shown here is derived from an EMBL/GenBank/DDBJ whole genome shotgun (WGS) entry which is preliminary data.</text>
</comment>
<dbReference type="PROSITE" id="PS50865">
    <property type="entry name" value="ZF_MYND_2"/>
    <property type="match status" value="1"/>
</dbReference>
<dbReference type="PANTHER" id="PTHR46165">
    <property type="entry name" value="SET AND MYND DOMAIN-CONTAINING PROTEIN 4"/>
    <property type="match status" value="1"/>
</dbReference>
<keyword evidence="9" id="KW-0862">Zinc</keyword>
<keyword evidence="3" id="KW-0963">Cytoplasm</keyword>
<organism evidence="19 20">
    <name type="scientific">Chaetops frenatus</name>
    <name type="common">Rufous rock-jumper</name>
    <dbReference type="NCBI Taxonomy" id="221966"/>
    <lineage>
        <taxon>Eukaryota</taxon>
        <taxon>Metazoa</taxon>
        <taxon>Chordata</taxon>
        <taxon>Craniata</taxon>
        <taxon>Vertebrata</taxon>
        <taxon>Euteleostomi</taxon>
        <taxon>Archelosauria</taxon>
        <taxon>Archosauria</taxon>
        <taxon>Dinosauria</taxon>
        <taxon>Saurischia</taxon>
        <taxon>Theropoda</taxon>
        <taxon>Coelurosauria</taxon>
        <taxon>Aves</taxon>
        <taxon>Neognathae</taxon>
        <taxon>Neoaves</taxon>
        <taxon>Telluraves</taxon>
        <taxon>Australaves</taxon>
        <taxon>Passeriformes</taxon>
        <taxon>Picathartidae</taxon>
        <taxon>Chaetops</taxon>
    </lineage>
</organism>
<dbReference type="InterPro" id="IPR044421">
    <property type="entry name" value="SMYD4_SET"/>
</dbReference>
<evidence type="ECO:0000256" key="16">
    <source>
        <dbReference type="SAM" id="Coils"/>
    </source>
</evidence>
<evidence type="ECO:0000256" key="13">
    <source>
        <dbReference type="ARBA" id="ARBA00093635"/>
    </source>
</evidence>
<dbReference type="SUPFAM" id="SSF48452">
    <property type="entry name" value="TPR-like"/>
    <property type="match status" value="2"/>
</dbReference>
<protein>
    <recommendedName>
        <fullName evidence="13">Protein-lysine N-methyltransferase SMYD4</fullName>
    </recommendedName>
    <alternativeName>
        <fullName evidence="14">SET and MYND domain-containing protein 4</fullName>
    </alternativeName>
</protein>
<feature type="non-terminal residue" evidence="19">
    <location>
        <position position="795"/>
    </location>
</feature>
<dbReference type="GO" id="GO:0032259">
    <property type="term" value="P:methylation"/>
    <property type="evidence" value="ECO:0007669"/>
    <property type="project" value="UniProtKB-KW"/>
</dbReference>
<evidence type="ECO:0000259" key="18">
    <source>
        <dbReference type="PROSITE" id="PS50865"/>
    </source>
</evidence>
<accession>A0A7L3ED52</accession>
<evidence type="ECO:0000259" key="17">
    <source>
        <dbReference type="PROSITE" id="PS50280"/>
    </source>
</evidence>
<dbReference type="InterPro" id="IPR002893">
    <property type="entry name" value="Znf_MYND"/>
</dbReference>
<evidence type="ECO:0000256" key="14">
    <source>
        <dbReference type="ARBA" id="ARBA00093680"/>
    </source>
</evidence>
<feature type="domain" description="SET" evidence="17">
    <location>
        <begin position="230"/>
        <end position="565"/>
    </location>
</feature>
<evidence type="ECO:0000256" key="7">
    <source>
        <dbReference type="ARBA" id="ARBA00022723"/>
    </source>
</evidence>
<comment type="function">
    <text evidence="12">Protein-lysine N-methyltransferase. Monomethylates PRMT5, modulating its transcriptional activity. May also act as a histone methyltransferase. Plays a critical role in cardiac development. Acts as a key epigenetic regulator of gene expression during cardiac development via its dual activities as a methyltransferase and negative regulator of HDAC1.</text>
</comment>
<dbReference type="InterPro" id="IPR001214">
    <property type="entry name" value="SET_dom"/>
</dbReference>
<dbReference type="CDD" id="cd10536">
    <property type="entry name" value="SET_SMYD4"/>
    <property type="match status" value="1"/>
</dbReference>
<evidence type="ECO:0000256" key="9">
    <source>
        <dbReference type="ARBA" id="ARBA00022833"/>
    </source>
</evidence>
<dbReference type="InterPro" id="IPR052097">
    <property type="entry name" value="SET-MYND_domain_protein"/>
</dbReference>
<dbReference type="GO" id="GO:0042826">
    <property type="term" value="F:histone deacetylase binding"/>
    <property type="evidence" value="ECO:0007669"/>
    <property type="project" value="TreeGrafter"/>
</dbReference>
<comment type="subcellular location">
    <subcellularLocation>
        <location evidence="2">Cytoplasm</location>
    </subcellularLocation>
    <subcellularLocation>
        <location evidence="1">Nucleus</location>
    </subcellularLocation>
</comment>
<feature type="coiled-coil region" evidence="16">
    <location>
        <begin position="639"/>
        <end position="666"/>
    </location>
</feature>
<dbReference type="Proteomes" id="UP000563107">
    <property type="component" value="Unassembled WGS sequence"/>
</dbReference>
<dbReference type="GO" id="GO:0008270">
    <property type="term" value="F:zinc ion binding"/>
    <property type="evidence" value="ECO:0007669"/>
    <property type="project" value="UniProtKB-KW"/>
</dbReference>
<evidence type="ECO:0000256" key="11">
    <source>
        <dbReference type="ARBA" id="ARBA00048985"/>
    </source>
</evidence>
<dbReference type="AlphaFoldDB" id="A0A7L3ED52"/>
<keyword evidence="7" id="KW-0479">Metal-binding</keyword>
<comment type="catalytic activity">
    <reaction evidence="11">
        <text>L-lysyl-[protein] + S-adenosyl-L-methionine = N(6)-methyl-L-lysyl-[protein] + S-adenosyl-L-homocysteine + H(+)</text>
        <dbReference type="Rhea" id="RHEA:51736"/>
        <dbReference type="Rhea" id="RHEA-COMP:9752"/>
        <dbReference type="Rhea" id="RHEA-COMP:13053"/>
        <dbReference type="ChEBI" id="CHEBI:15378"/>
        <dbReference type="ChEBI" id="CHEBI:29969"/>
        <dbReference type="ChEBI" id="CHEBI:57856"/>
        <dbReference type="ChEBI" id="CHEBI:59789"/>
        <dbReference type="ChEBI" id="CHEBI:61929"/>
    </reaction>
</comment>
<dbReference type="PANTHER" id="PTHR46165:SF2">
    <property type="entry name" value="SET AND MYND DOMAIN-CONTAINING PROTEIN 4"/>
    <property type="match status" value="1"/>
</dbReference>
<dbReference type="Gene3D" id="2.170.270.10">
    <property type="entry name" value="SET domain"/>
    <property type="match status" value="1"/>
</dbReference>
<dbReference type="Pfam" id="PF00856">
    <property type="entry name" value="SET"/>
    <property type="match status" value="1"/>
</dbReference>
<dbReference type="InterPro" id="IPR046341">
    <property type="entry name" value="SET_dom_sf"/>
</dbReference>
<evidence type="ECO:0000256" key="15">
    <source>
        <dbReference type="PROSITE-ProRule" id="PRU00134"/>
    </source>
</evidence>